<dbReference type="GO" id="GO:0004721">
    <property type="term" value="F:phosphoprotein phosphatase activity"/>
    <property type="evidence" value="ECO:0007669"/>
    <property type="project" value="InterPro"/>
</dbReference>
<keyword evidence="9" id="KW-0547">Nucleotide-binding</keyword>
<keyword evidence="14" id="KW-0472">Membrane</keyword>
<dbReference type="Gene3D" id="1.10.287.130">
    <property type="match status" value="1"/>
</dbReference>
<evidence type="ECO:0000256" key="10">
    <source>
        <dbReference type="ARBA" id="ARBA00022777"/>
    </source>
</evidence>
<dbReference type="SMART" id="SM00388">
    <property type="entry name" value="HisKA"/>
    <property type="match status" value="1"/>
</dbReference>
<evidence type="ECO:0000256" key="4">
    <source>
        <dbReference type="ARBA" id="ARBA00022448"/>
    </source>
</evidence>
<keyword evidence="6" id="KW-0597">Phosphoprotein</keyword>
<keyword evidence="7" id="KW-0808">Transferase</keyword>
<dbReference type="InterPro" id="IPR005467">
    <property type="entry name" value="His_kinase_dom"/>
</dbReference>
<organism evidence="16 17">
    <name type="scientific">Candidatus Thiodubiliella endoseptemdiera</name>
    <dbReference type="NCBI Taxonomy" id="2738886"/>
    <lineage>
        <taxon>Bacteria</taxon>
        <taxon>Pseudomonadati</taxon>
        <taxon>Pseudomonadota</taxon>
        <taxon>Gammaproteobacteria</taxon>
        <taxon>Candidatus Pseudothioglobaceae</taxon>
        <taxon>Candidatus Thiodubiliella</taxon>
    </lineage>
</organism>
<evidence type="ECO:0000256" key="8">
    <source>
        <dbReference type="ARBA" id="ARBA00022692"/>
    </source>
</evidence>
<dbReference type="Gene3D" id="3.30.565.10">
    <property type="entry name" value="Histidine kinase-like ATPase, C-terminal domain"/>
    <property type="match status" value="1"/>
</dbReference>
<evidence type="ECO:0000313" key="16">
    <source>
        <dbReference type="EMBL" id="NYT27726.1"/>
    </source>
</evidence>
<dbReference type="FunFam" id="1.10.287.130:FF:000001">
    <property type="entry name" value="Two-component sensor histidine kinase"/>
    <property type="match status" value="1"/>
</dbReference>
<proteinExistence type="predicted"/>
<dbReference type="EC" id="2.7.13.3" evidence="3"/>
<comment type="subcellular location">
    <subcellularLocation>
        <location evidence="2">Cell membrane</location>
    </subcellularLocation>
</comment>
<evidence type="ECO:0000256" key="11">
    <source>
        <dbReference type="ARBA" id="ARBA00022840"/>
    </source>
</evidence>
<dbReference type="GO" id="GO:0005524">
    <property type="term" value="F:ATP binding"/>
    <property type="evidence" value="ECO:0007669"/>
    <property type="project" value="UniProtKB-KW"/>
</dbReference>
<dbReference type="SMART" id="SM00387">
    <property type="entry name" value="HATPase_c"/>
    <property type="match status" value="1"/>
</dbReference>
<evidence type="ECO:0000256" key="5">
    <source>
        <dbReference type="ARBA" id="ARBA00022475"/>
    </source>
</evidence>
<keyword evidence="11" id="KW-0067">ATP-binding</keyword>
<dbReference type="InterPro" id="IPR003594">
    <property type="entry name" value="HATPase_dom"/>
</dbReference>
<dbReference type="PROSITE" id="PS50109">
    <property type="entry name" value="HIS_KIN"/>
    <property type="match status" value="1"/>
</dbReference>
<evidence type="ECO:0000256" key="1">
    <source>
        <dbReference type="ARBA" id="ARBA00000085"/>
    </source>
</evidence>
<reference evidence="16 17" key="1">
    <citation type="submission" date="2020-05" db="EMBL/GenBank/DDBJ databases">
        <title>Horizontal transmission and recombination maintain forever young bacterial symbiont genomes.</title>
        <authorList>
            <person name="Russell S.L."/>
            <person name="Pepper-Tunick E."/>
            <person name="Svedberg J."/>
            <person name="Byrne A."/>
            <person name="Ruelas Castillo J."/>
            <person name="Vollmers C."/>
            <person name="Beinart R.A."/>
            <person name="Corbett-Detig R."/>
        </authorList>
    </citation>
    <scope>NUCLEOTIDE SEQUENCE [LARGE SCALE GENOMIC DNA]</scope>
    <source>
        <strain evidence="16">455</strain>
    </source>
</reference>
<keyword evidence="4" id="KW-0813">Transport</keyword>
<dbReference type="InterPro" id="IPR036890">
    <property type="entry name" value="HATPase_C_sf"/>
</dbReference>
<dbReference type="InterPro" id="IPR003661">
    <property type="entry name" value="HisK_dim/P_dom"/>
</dbReference>
<evidence type="ECO:0000256" key="13">
    <source>
        <dbReference type="ARBA" id="ARBA00023012"/>
    </source>
</evidence>
<dbReference type="PANTHER" id="PTHR45453">
    <property type="entry name" value="PHOSPHATE REGULON SENSOR PROTEIN PHOR"/>
    <property type="match status" value="1"/>
</dbReference>
<sequence>MKPAILSIEKWHITLAILAILLGGLLTGAWLISIALSLFGYIIWMYYRIYQFYIWIINGTRQNNVPDSDGIWDKINYQVLQDKNKSNNRKKRLNALLKRSQSILKGFPYAAIVLDQSNAVEWSNKESSALLNIVKNDKGQRINHLIRSPKLYKLLHSNDRSNEIEIESPKDSSVQLLLKLITLGVDSKLLIARDITQRNRTLEMRKSFISNASHELRTPLTVISGYLEIIKEDKSLPQSLSSPINTAYEQVERMQNIIEDLLTLSRLESTNDIQDISTNINMAKLINHICQDLNRQVIIEINTNEIIIGIETEIISLCTNLIQNAIFYTQKHTKIITRWYKDKDKLCFEVQDFGAGIPHKHLAHLTQRFYRADKGRSKEQGGTGLGLAIVNHIAQRHNATLSINSKVGIGSTFTVRFNLSQPSPL</sequence>
<dbReference type="InterPro" id="IPR021766">
    <property type="entry name" value="PhoR_N"/>
</dbReference>
<feature type="transmembrane region" description="Helical" evidence="14">
    <location>
        <begin position="12"/>
        <end position="44"/>
    </location>
</feature>
<dbReference type="Pfam" id="PF02518">
    <property type="entry name" value="HATPase_c"/>
    <property type="match status" value="1"/>
</dbReference>
<dbReference type="InterPro" id="IPR014310">
    <property type="entry name" value="Sig_transdc_His_kinase_PhoR"/>
</dbReference>
<dbReference type="SUPFAM" id="SSF47384">
    <property type="entry name" value="Homodimeric domain of signal transducing histidine kinase"/>
    <property type="match status" value="1"/>
</dbReference>
<comment type="caution">
    <text evidence="16">The sequence shown here is derived from an EMBL/GenBank/DDBJ whole genome shotgun (WGS) entry which is preliminary data.</text>
</comment>
<evidence type="ECO:0000256" key="3">
    <source>
        <dbReference type="ARBA" id="ARBA00012438"/>
    </source>
</evidence>
<keyword evidence="13" id="KW-0902">Two-component regulatory system</keyword>
<dbReference type="SUPFAM" id="SSF55874">
    <property type="entry name" value="ATPase domain of HSP90 chaperone/DNA topoisomerase II/histidine kinase"/>
    <property type="match status" value="1"/>
</dbReference>
<dbReference type="EMBL" id="JACCHT010000001">
    <property type="protein sequence ID" value="NYT27726.1"/>
    <property type="molecule type" value="Genomic_DNA"/>
</dbReference>
<evidence type="ECO:0000256" key="12">
    <source>
        <dbReference type="ARBA" id="ARBA00022989"/>
    </source>
</evidence>
<comment type="catalytic activity">
    <reaction evidence="1">
        <text>ATP + protein L-histidine = ADP + protein N-phospho-L-histidine.</text>
        <dbReference type="EC" id="2.7.13.3"/>
    </reaction>
</comment>
<dbReference type="GO" id="GO:0000155">
    <property type="term" value="F:phosphorelay sensor kinase activity"/>
    <property type="evidence" value="ECO:0007669"/>
    <property type="project" value="InterPro"/>
</dbReference>
<dbReference type="GO" id="GO:0016036">
    <property type="term" value="P:cellular response to phosphate starvation"/>
    <property type="evidence" value="ECO:0007669"/>
    <property type="project" value="TreeGrafter"/>
</dbReference>
<evidence type="ECO:0000313" key="17">
    <source>
        <dbReference type="Proteomes" id="UP000568751"/>
    </source>
</evidence>
<gene>
    <name evidence="16" type="primary">phoR</name>
    <name evidence="16" type="ORF">H0A76_07405</name>
</gene>
<dbReference type="InterPro" id="IPR050351">
    <property type="entry name" value="BphY/WalK/GraS-like"/>
</dbReference>
<evidence type="ECO:0000256" key="6">
    <source>
        <dbReference type="ARBA" id="ARBA00022553"/>
    </source>
</evidence>
<dbReference type="CDD" id="cd00082">
    <property type="entry name" value="HisKA"/>
    <property type="match status" value="1"/>
</dbReference>
<evidence type="ECO:0000256" key="2">
    <source>
        <dbReference type="ARBA" id="ARBA00004236"/>
    </source>
</evidence>
<dbReference type="NCBIfam" id="TIGR02966">
    <property type="entry name" value="phoR_proteo"/>
    <property type="match status" value="1"/>
</dbReference>
<dbReference type="InterPro" id="IPR004358">
    <property type="entry name" value="Sig_transdc_His_kin-like_C"/>
</dbReference>
<evidence type="ECO:0000256" key="7">
    <source>
        <dbReference type="ARBA" id="ARBA00022679"/>
    </source>
</evidence>
<evidence type="ECO:0000256" key="14">
    <source>
        <dbReference type="SAM" id="Phobius"/>
    </source>
</evidence>
<dbReference type="AlphaFoldDB" id="A0A853F2E4"/>
<keyword evidence="5" id="KW-1003">Cell membrane</keyword>
<dbReference type="PANTHER" id="PTHR45453:SF1">
    <property type="entry name" value="PHOSPHATE REGULON SENSOR PROTEIN PHOR"/>
    <property type="match status" value="1"/>
</dbReference>
<keyword evidence="8 14" id="KW-0812">Transmembrane</keyword>
<dbReference type="Pfam" id="PF00512">
    <property type="entry name" value="HisKA"/>
    <property type="match status" value="1"/>
</dbReference>
<keyword evidence="10 16" id="KW-0418">Kinase</keyword>
<dbReference type="PRINTS" id="PR00344">
    <property type="entry name" value="BCTRLSENSOR"/>
</dbReference>
<evidence type="ECO:0000259" key="15">
    <source>
        <dbReference type="PROSITE" id="PS50109"/>
    </source>
</evidence>
<dbReference type="InterPro" id="IPR036097">
    <property type="entry name" value="HisK_dim/P_sf"/>
</dbReference>
<dbReference type="Pfam" id="PF11808">
    <property type="entry name" value="PhoR"/>
    <property type="match status" value="1"/>
</dbReference>
<dbReference type="Proteomes" id="UP000568751">
    <property type="component" value="Unassembled WGS sequence"/>
</dbReference>
<evidence type="ECO:0000256" key="9">
    <source>
        <dbReference type="ARBA" id="ARBA00022741"/>
    </source>
</evidence>
<feature type="domain" description="Histidine kinase" evidence="15">
    <location>
        <begin position="211"/>
        <end position="421"/>
    </location>
</feature>
<keyword evidence="12 14" id="KW-1133">Transmembrane helix</keyword>
<name>A0A853F2E4_9GAMM</name>
<accession>A0A853F2E4</accession>
<protein>
    <recommendedName>
        <fullName evidence="3">histidine kinase</fullName>
        <ecNumber evidence="3">2.7.13.3</ecNumber>
    </recommendedName>
</protein>
<dbReference type="GO" id="GO:0005886">
    <property type="term" value="C:plasma membrane"/>
    <property type="evidence" value="ECO:0007669"/>
    <property type="project" value="UniProtKB-SubCell"/>
</dbReference>